<evidence type="ECO:0000256" key="10">
    <source>
        <dbReference type="ARBA" id="ARBA00022844"/>
    </source>
</evidence>
<reference evidence="16 17" key="1">
    <citation type="journal article" date="2003" name="Virology">
        <title>The genome of herpesvirus saimiri C488 which is capable of transforming human T cells.</title>
        <authorList>
            <person name="Ensser A."/>
            <person name="Thurau M."/>
            <person name="Wittmann S."/>
            <person name="Fickenscher H."/>
        </authorList>
    </citation>
    <scope>NUCLEOTIDE SEQUENCE [LARGE SCALE GENOMIC DNA]</scope>
    <source>
        <strain evidence="16">C488</strain>
    </source>
</reference>
<evidence type="ECO:0000256" key="12">
    <source>
        <dbReference type="ARBA" id="ARBA00023200"/>
    </source>
</evidence>
<evidence type="ECO:0000256" key="4">
    <source>
        <dbReference type="ARBA" id="ARBA00022662"/>
    </source>
</evidence>
<organismHost>
    <name type="scientific">Saimiri sciureus</name>
    <name type="common">Common squirrel monkey</name>
    <dbReference type="NCBI Taxonomy" id="9521"/>
</organismHost>
<feature type="coiled-coil region" evidence="13">
    <location>
        <begin position="1288"/>
        <end position="1322"/>
    </location>
</feature>
<evidence type="ECO:0000313" key="17">
    <source>
        <dbReference type="Proteomes" id="UP000168086"/>
    </source>
</evidence>
<dbReference type="Pfam" id="PF04843">
    <property type="entry name" value="Herpes_teg_N"/>
    <property type="match status" value="1"/>
</dbReference>
<keyword evidence="7" id="KW-0833">Ubl conjugation pathway</keyword>
<dbReference type="GO" id="GO:0039648">
    <property type="term" value="P:symbiont-mediated perturbation of host ubiquitin-like protein modification"/>
    <property type="evidence" value="ECO:0007669"/>
    <property type="project" value="UniProtKB-KW"/>
</dbReference>
<feature type="compositionally biased region" description="Polar residues" evidence="14">
    <location>
        <begin position="352"/>
        <end position="364"/>
    </location>
</feature>
<proteinExistence type="inferred from homology"/>
<evidence type="ECO:0000256" key="6">
    <source>
        <dbReference type="ARBA" id="ARBA00022737"/>
    </source>
</evidence>
<keyword evidence="9" id="KW-0788">Thiol protease</keyword>
<evidence type="ECO:0000256" key="1">
    <source>
        <dbReference type="ARBA" id="ARBA00022562"/>
    </source>
</evidence>
<dbReference type="HAMAP" id="MF_04044">
    <property type="entry name" value="HSV_LTP"/>
    <property type="match status" value="1"/>
</dbReference>
<dbReference type="InterPro" id="IPR038765">
    <property type="entry name" value="Papain-like_cys_pep_sf"/>
</dbReference>
<evidence type="ECO:0000256" key="9">
    <source>
        <dbReference type="ARBA" id="ARBA00022807"/>
    </source>
</evidence>
<feature type="compositionally biased region" description="Low complexity" evidence="14">
    <location>
        <begin position="252"/>
        <end position="273"/>
    </location>
</feature>
<evidence type="ECO:0000259" key="15">
    <source>
        <dbReference type="PROSITE" id="PS51521"/>
    </source>
</evidence>
<dbReference type="InterPro" id="IPR034702">
    <property type="entry name" value="HSV_LTP"/>
</dbReference>
<organism evidence="16 17">
    <name type="scientific">Saimiriine herpesvirus 2 (strain 488)</name>
    <name type="common">SaHV-2</name>
    <name type="synonym">Herpesvirus saimiri</name>
    <dbReference type="NCBI Taxonomy" id="10384"/>
    <lineage>
        <taxon>Viruses</taxon>
        <taxon>Duplodnaviria</taxon>
        <taxon>Heunggongvirae</taxon>
        <taxon>Peploviricota</taxon>
        <taxon>Herviviricetes</taxon>
        <taxon>Herpesvirales</taxon>
        <taxon>Orthoherpesviridae</taxon>
        <taxon>Gammaherpesvirinae</taxon>
        <taxon>Rhadinovirus</taxon>
        <taxon>Rhadinovirus saimiriinegamma2</taxon>
        <taxon>Saimiriine herpesvirus 2</taxon>
    </lineage>
</organism>
<keyword evidence="8" id="KW-0378">Hydrolase</keyword>
<evidence type="ECO:0000256" key="7">
    <source>
        <dbReference type="ARBA" id="ARBA00022786"/>
    </source>
</evidence>
<keyword evidence="12" id="KW-1035">Host cytoplasm</keyword>
<dbReference type="GO" id="GO:0006508">
    <property type="term" value="P:proteolysis"/>
    <property type="evidence" value="ECO:0007669"/>
    <property type="project" value="UniProtKB-KW"/>
</dbReference>
<dbReference type="PROSITE" id="PS51521">
    <property type="entry name" value="HTUSP"/>
    <property type="match status" value="1"/>
</dbReference>
<keyword evidence="10" id="KW-0946">Virion</keyword>
<sequence length="2477" mass="281170">MDIHPLFKKLNLEGIASTHQADEKYGQYAGSQCLSNCVMFLVSSYYNDETPVTSLHGLNEILKYGAKIDFILRRSGQLGHNQYAQLHHIPGYIAGPKWACFIYQSIEMFGMLGHESPINEPFVASLKSLLSKNYNTTVQYFLAICNSKSMGILIKDKKIFIFDPHSCPLIPNSPAHVFSTSNVNDAIEYLSPPNVQYTGSFLYFVPKEYIGHSHYIMNHYRVINYEKLHGPNIDLTSQEGLIIEISPPNTPKPTNTQKPPKTPRTLKPATPKAPKTPRKPKTPKESTIPYDKSKKPPKIPKPSKQSKKVLTKDTALTPQHTTIEEHLRELLPPITETTEDNTSFNYPAKRTTPGTDSLLSGINSNKRKREDDLEDDDNVTSKLKEDEDDWIDDIPILEVLDTETTHSDQETIYMIGDENIHDWSYSDDDTDDTPDISFIQLDNLITSLDNIPRSNTFPHIIDKTSNQPIKEGKALHSIDRILKNIVLEHGLITSSSLGISKCKSLLQFVILWGEKLSIPTRDLKTILKTELIITEIAEIALTKLTNDTFRNNVITKLNKCMLKLKSESVDSYKHLWALLNNIILKIQTIDTEIELKTLSTVFTSELGKDFSVVCTKKESETIIAAIKNLKEKISTRKQELHTEENYFQSVLIAMETFQPIPLPTRVIEIQPSKKAQQLQEKSKLVEQKLTTDANNVLTDLLHTMKQDKTDISPAPDFTTVLKNIQSTLQLLQTCVTDLNIDKKFISNTVQQLSYIGWEVAELSHSQWNFPKADPLIPLKILDDIKKEIQQVTTKQKNEETLNKILADVQTLLENAKQSDTLSIPILQHYITKAGTLVGERENQKFESLKNTVQKLSTSEEFLKTLIDSTTLENVQLQIQEISDILQSNQYIHQSETIKQAFLDKSNTIINNILHLINQQKYTTVTQPMLIAVKRFLSEAKFRESNTICEIISTLVSLGSLLSKSTTVESLKDALKSIDMLKEKLTAVDRPLKRELYNVIRKLQKQLKTLLEQQEFDNWKMEVDSFVPTPSRDVKTFIQNAPSMKAKQYAKKALKDQIQAMEIDVDPESVIEDNIKANGQKAWQKIQSAFQDFNFSILIPDDWLSLAKEYTRPKSTLFTVIGPILLKFVEEVLESVKNIKEAKLKSLLPNGPVFTPPKFDWIHYYESNVNFHLKTINLPKVSTVAHTIGHELSLLSQALNSKTLPEAVVGTSLEQHAAKFSCMFKTLEATWHDHQVDTRTKIDEYIEDLRNDTKKHIVAPQIQSPNRFLSPEDIQEINSLPKLFRDSLLENESRLLASQKNEFQMLENTVKAAELQYKATQEDIISNMSEAINSLLPLAPAYILAIPTIPTDPLKYVENIIQDKRLLNTEPYQITIECLNWLNTACKTLLSICPKSQKQRLVVLDQSINTHLNITQQFYNLEKTANTTDDLSVLQNAICTLDSKRVQGGKATVDSWQSKVQQMKAMLDNISKSAQILASLNILWGTALTSVSTAHLGELLQKADPLQKDIESLSSTNTDLLSRVTELIHFIKFKRGFLSYYEEGQKEVFQRYPLTQNIGPSQPTKINNLMRLSLFVLLKNKDASAWIWTETLPLVDSSKLAYVPPNKGPPLHMQPVFENFLEAQLLDPSLSKVILSDNRPLAGIAQARLGIDSTVLLARAFPDIQKHAEEVLTAYKNSIVSYTQNEFMAMTIVCHMIKIIMNDFYPQNFNINTVPIYVNHTKLLQIILTMWPRLIKASLCQQSFQEATSLLQTTLKPLFLKITDLTLENNIYNQASNCSDALLFFPQKWKSINIQSIMWEHPSFLAICKNKSRARITFLALAFKIIDPTILNQLWTSLNPANTSDLTSYSLLLNHLVAAEFDKNIPSTFLEPGNPSPAYAYGTQTGNIIGTKSYLPQKSPPISVTAFEIALGALIFQVPVKLFVTDKTPVLSSPELGDMLIVSELLDCTGTTEPFKTMIEAPKSSLSTNLNKQYVSPPHELEVFSRQASWLQHILSTSNFKNNIVATIDYSTTFLNAYVVPEKLPFKQESFCFIPKIDSLQWPSNTFTTFLPLVEIPSNIELHYAKVTEPFNKTVLSTMFNVYPTHILPTQEEHDQSISSKSPTFKIEHDYNINSVYSNHKNNINLTNNSTYYQYKDVLPQPLADKLSYEPKDLQNLDSTTETQTEDIFSKLSIKETDNTARAPLLYPQKQPKTKKFLSPVKPKHTTSNSIIFEENTTVKVQPNTCIQNSDLHKDATTLRQHISNVPCLIPNHKVPVIIKPYPDKLKANTVHTNTDNLSLKKPQILIANNSNIFKQSDKQHKHQYTQISKPKIFLNQDSNNPIKQPHHKLSQPLRKLSDLQPLTAPQQLIPSNNFISSAQTTENLNVQHKPIIEILDSNYAPAKINKQSYLPSIKTKPYITLQDIQSNSKTLYDESPITIPILENLDMDPIISISYIEKQVQKTKFILLEFIRHTKQNIIKTTNFLVNQIMKIKALYL</sequence>
<dbReference type="GO" id="GO:0004843">
    <property type="term" value="F:cysteine-type deubiquitinase activity"/>
    <property type="evidence" value="ECO:0007669"/>
    <property type="project" value="InterPro"/>
</dbReference>
<protein>
    <recommendedName>
        <fullName evidence="15">Peptidase C76 domain-containing protein</fullName>
    </recommendedName>
</protein>
<evidence type="ECO:0000313" key="16">
    <source>
        <dbReference type="EMBL" id="CAC84361.1"/>
    </source>
</evidence>
<evidence type="ECO:0000256" key="2">
    <source>
        <dbReference type="ARBA" id="ARBA00022580"/>
    </source>
</evidence>
<keyword evidence="4" id="KW-1130">Modulation of host ubiquitin pathway by virus</keyword>
<evidence type="ECO:0000256" key="5">
    <source>
        <dbReference type="ARBA" id="ARBA00022670"/>
    </source>
</evidence>
<dbReference type="GO" id="GO:0044423">
    <property type="term" value="C:virion component"/>
    <property type="evidence" value="ECO:0007669"/>
    <property type="project" value="UniProtKB-KW"/>
</dbReference>
<dbReference type="Proteomes" id="UP000168086">
    <property type="component" value="Genome"/>
</dbReference>
<dbReference type="Gene3D" id="3.90.70.120">
    <property type="match status" value="1"/>
</dbReference>
<feature type="domain" description="Peptidase C76" evidence="15">
    <location>
        <begin position="13"/>
        <end position="225"/>
    </location>
</feature>
<name>Q80BL6_SHV2C</name>
<keyword evidence="1" id="KW-1048">Host nucleus</keyword>
<keyword evidence="2" id="KW-0920">Virion tegument</keyword>
<dbReference type="EMBL" id="AJ410493">
    <property type="protein sequence ID" value="CAC84361.1"/>
    <property type="molecule type" value="Genomic_DNA"/>
</dbReference>
<dbReference type="SUPFAM" id="SSF54001">
    <property type="entry name" value="Cysteine proteinases"/>
    <property type="match status" value="1"/>
</dbReference>
<keyword evidence="6" id="KW-0677">Repeat</keyword>
<dbReference type="InterPro" id="IPR006928">
    <property type="entry name" value="Herpes_teg_USP"/>
</dbReference>
<evidence type="ECO:0000256" key="11">
    <source>
        <dbReference type="ARBA" id="ARBA00022876"/>
    </source>
</evidence>
<keyword evidence="3" id="KW-0945">Host-virus interaction</keyword>
<feature type="region of interest" description="Disordered" evidence="14">
    <location>
        <begin position="244"/>
        <end position="379"/>
    </location>
</feature>
<evidence type="ECO:0000256" key="8">
    <source>
        <dbReference type="ARBA" id="ARBA00022801"/>
    </source>
</evidence>
<evidence type="ECO:0000256" key="3">
    <source>
        <dbReference type="ARBA" id="ARBA00022581"/>
    </source>
</evidence>
<evidence type="ECO:0000256" key="14">
    <source>
        <dbReference type="SAM" id="MobiDB-lite"/>
    </source>
</evidence>
<evidence type="ECO:0000256" key="13">
    <source>
        <dbReference type="SAM" id="Coils"/>
    </source>
</evidence>
<keyword evidence="11" id="KW-1127">Modulation of host ubiquitin pathway by viral deubiquitinase</keyword>
<keyword evidence="13" id="KW-0175">Coiled coil</keyword>
<accession>Q80BL6</accession>
<keyword evidence="5" id="KW-0645">Protease</keyword>